<sequence length="177" mass="17350">MLPDLKSAPADRYVAAPVDCTFADNRVVSSAVAPLVDAPDVAHIGVGAEIDVDVVAHAGVDTDVDVVAIDADPTQGGQSAAGYAACQRMCLDFGHVLAGSAVVGTAALVAGPIAGVGRLDTVVAAAALVVGKLADVVAVVGLAGSMAVVRTADFAAVPEGTDQGRDPGPLPFLVPGS</sequence>
<organism evidence="2 3">
    <name type="scientific">Paenibacillus woosongensis</name>
    <dbReference type="NCBI Taxonomy" id="307580"/>
    <lineage>
        <taxon>Bacteria</taxon>
        <taxon>Bacillati</taxon>
        <taxon>Bacillota</taxon>
        <taxon>Bacilli</taxon>
        <taxon>Bacillales</taxon>
        <taxon>Paenibacillaceae</taxon>
        <taxon>Paenibacillus</taxon>
    </lineage>
</organism>
<evidence type="ECO:0000313" key="3">
    <source>
        <dbReference type="Proteomes" id="UP000681290"/>
    </source>
</evidence>
<name>A0ABQ4MUQ6_9BACL</name>
<dbReference type="RefSeq" id="WP_213592699.1">
    <property type="nucleotide sequence ID" value="NZ_BOSM01000006.1"/>
</dbReference>
<evidence type="ECO:0000313" key="2">
    <source>
        <dbReference type="EMBL" id="GIP59654.1"/>
    </source>
</evidence>
<dbReference type="EMBL" id="BOSM01000006">
    <property type="protein sequence ID" value="GIP59654.1"/>
    <property type="molecule type" value="Genomic_DNA"/>
</dbReference>
<evidence type="ECO:0000256" key="1">
    <source>
        <dbReference type="SAM" id="MobiDB-lite"/>
    </source>
</evidence>
<comment type="caution">
    <text evidence="2">The sequence shown here is derived from an EMBL/GenBank/DDBJ whole genome shotgun (WGS) entry which is preliminary data.</text>
</comment>
<reference evidence="2 3" key="1">
    <citation type="submission" date="2021-03" db="EMBL/GenBank/DDBJ databases">
        <title>Antimicrobial resistance genes in bacteria isolated from Japanese honey, and their potential for conferring macrolide and lincosamide resistance in the American foulbrood pathogen Paenibacillus larvae.</title>
        <authorList>
            <person name="Okamoto M."/>
            <person name="Kumagai M."/>
            <person name="Kanamori H."/>
            <person name="Takamatsu D."/>
        </authorList>
    </citation>
    <scope>NUCLEOTIDE SEQUENCE [LARGE SCALE GENOMIC DNA]</scope>
    <source>
        <strain evidence="2 3">J15TS10</strain>
    </source>
</reference>
<feature type="compositionally biased region" description="Pro residues" evidence="1">
    <location>
        <begin position="168"/>
        <end position="177"/>
    </location>
</feature>
<protein>
    <submittedName>
        <fullName evidence="2">Uncharacterized protein</fullName>
    </submittedName>
</protein>
<feature type="region of interest" description="Disordered" evidence="1">
    <location>
        <begin position="158"/>
        <end position="177"/>
    </location>
</feature>
<proteinExistence type="predicted"/>
<dbReference type="Proteomes" id="UP000681290">
    <property type="component" value="Unassembled WGS sequence"/>
</dbReference>
<accession>A0ABQ4MUQ6</accession>
<keyword evidence="3" id="KW-1185">Reference proteome</keyword>
<gene>
    <name evidence="2" type="ORF">J15TS10_34680</name>
</gene>